<keyword evidence="3" id="KW-0325">Glycoprotein</keyword>
<reference evidence="4 5" key="1">
    <citation type="submission" date="2015-12" db="EMBL/GenBank/DDBJ databases">
        <title>The genome of Folsomia candida.</title>
        <authorList>
            <person name="Faddeeva A."/>
            <person name="Derks M.F."/>
            <person name="Anvar Y."/>
            <person name="Smit S."/>
            <person name="Van Straalen N."/>
            <person name="Roelofs D."/>
        </authorList>
    </citation>
    <scope>NUCLEOTIDE SEQUENCE [LARGE SCALE GENOMIC DNA]</scope>
    <source>
        <strain evidence="4 5">VU population</strain>
        <tissue evidence="4">Whole body</tissue>
    </source>
</reference>
<dbReference type="GO" id="GO:0032580">
    <property type="term" value="C:Golgi cisterna membrane"/>
    <property type="evidence" value="ECO:0007669"/>
    <property type="project" value="UniProtKB-SubCell"/>
</dbReference>
<keyword evidence="3" id="KW-0472">Membrane</keyword>
<comment type="pathway">
    <text evidence="3">Protein modification; protein glycosylation.</text>
</comment>
<dbReference type="GO" id="GO:0008107">
    <property type="term" value="F:galactoside 2-alpha-L-fucosyltransferase activity"/>
    <property type="evidence" value="ECO:0007669"/>
    <property type="project" value="InterPro"/>
</dbReference>
<feature type="transmembrane region" description="Helical" evidence="3">
    <location>
        <begin position="6"/>
        <end position="23"/>
    </location>
</feature>
<keyword evidence="3" id="KW-0333">Golgi apparatus</keyword>
<proteinExistence type="inferred from homology"/>
<dbReference type="EMBL" id="LNIX01000018">
    <property type="protein sequence ID" value="OXA45016.1"/>
    <property type="molecule type" value="Genomic_DNA"/>
</dbReference>
<organism evidence="4 5">
    <name type="scientific">Folsomia candida</name>
    <name type="common">Springtail</name>
    <dbReference type="NCBI Taxonomy" id="158441"/>
    <lineage>
        <taxon>Eukaryota</taxon>
        <taxon>Metazoa</taxon>
        <taxon>Ecdysozoa</taxon>
        <taxon>Arthropoda</taxon>
        <taxon>Hexapoda</taxon>
        <taxon>Collembola</taxon>
        <taxon>Entomobryomorpha</taxon>
        <taxon>Isotomoidea</taxon>
        <taxon>Isotomidae</taxon>
        <taxon>Proisotominae</taxon>
        <taxon>Folsomia</taxon>
    </lineage>
</organism>
<keyword evidence="1 3" id="KW-0328">Glycosyltransferase</keyword>
<dbReference type="Proteomes" id="UP000198287">
    <property type="component" value="Unassembled WGS sequence"/>
</dbReference>
<dbReference type="PANTHER" id="PTHR11927">
    <property type="entry name" value="GALACTOSIDE 2-L-FUCOSYLTRANSFERASE"/>
    <property type="match status" value="1"/>
</dbReference>
<keyword evidence="3" id="KW-0735">Signal-anchor</keyword>
<dbReference type="AlphaFoldDB" id="A0A226DLC8"/>
<evidence type="ECO:0000256" key="3">
    <source>
        <dbReference type="RuleBase" id="RU363129"/>
    </source>
</evidence>
<dbReference type="EC" id="2.4.1.-" evidence="3"/>
<comment type="subcellular location">
    <subcellularLocation>
        <location evidence="3">Golgi apparatus</location>
        <location evidence="3">Golgi stack membrane</location>
        <topology evidence="3">Single-pass type II membrane protein</topology>
    </subcellularLocation>
</comment>
<dbReference type="PANTHER" id="PTHR11927:SF9">
    <property type="entry name" value="L-FUCOSYLTRANSFERASE"/>
    <property type="match status" value="1"/>
</dbReference>
<evidence type="ECO:0000313" key="4">
    <source>
        <dbReference type="EMBL" id="OXA45016.1"/>
    </source>
</evidence>
<evidence type="ECO:0000256" key="1">
    <source>
        <dbReference type="ARBA" id="ARBA00022676"/>
    </source>
</evidence>
<keyword evidence="5" id="KW-1185">Reference proteome</keyword>
<dbReference type="UniPathway" id="UPA00378"/>
<comment type="caution">
    <text evidence="4">The sequence shown here is derived from an EMBL/GenBank/DDBJ whole genome shotgun (WGS) entry which is preliminary data.</text>
</comment>
<accession>A0A226DLC8</accession>
<dbReference type="Pfam" id="PF01531">
    <property type="entry name" value="Glyco_transf_11"/>
    <property type="match status" value="1"/>
</dbReference>
<dbReference type="InterPro" id="IPR002516">
    <property type="entry name" value="Glyco_trans_11"/>
</dbReference>
<name>A0A226DLC8_FOLCA</name>
<dbReference type="Gene3D" id="3.40.50.11350">
    <property type="match status" value="1"/>
</dbReference>
<evidence type="ECO:0000313" key="5">
    <source>
        <dbReference type="Proteomes" id="UP000198287"/>
    </source>
</evidence>
<keyword evidence="3" id="KW-1133">Transmembrane helix</keyword>
<dbReference type="CDD" id="cd11301">
    <property type="entry name" value="Fut1_Fut2_like"/>
    <property type="match status" value="1"/>
</dbReference>
<comment type="similarity">
    <text evidence="3">Belongs to the glycosyltransferase 11 family.</text>
</comment>
<keyword evidence="3" id="KW-0812">Transmembrane</keyword>
<protein>
    <recommendedName>
        <fullName evidence="3">L-Fucosyltransferase</fullName>
        <ecNumber evidence="3">2.4.1.-</ecNumber>
    </recommendedName>
</protein>
<dbReference type="OrthoDB" id="3226at2759"/>
<dbReference type="GO" id="GO:0005975">
    <property type="term" value="P:carbohydrate metabolic process"/>
    <property type="evidence" value="ECO:0007669"/>
    <property type="project" value="InterPro"/>
</dbReference>
<keyword evidence="2 3" id="KW-0808">Transferase</keyword>
<sequence>MSPSYTLLLVLAGTIYVSVAYFISMKEFSMTRHPKIKFVPPANAKTIISFEDITSHALIIDSNGGLGNQLFKYACGYGLSQKWGVPLYVNAARAGRNLYLDRFSITNLTFVKNVTSRPNFHTFNDEDIVFHTITPDLIETKILRHFDYCQSELFWRPVKEDILKMFEIKEMDHFGRNFADWRDLVNSKNSTSVAVHVRRGDFIQGEAKHGGWITPMKFFYMAMEKMRQILQKRENKIKIAFFIFSDSLDMVSDEMLGQNDTDEKELVTLRKSIKSGGISVHFVNSSSSKGDSTLQDLALMTECKHMIVSFSTFSWWGAYLIKNPDKVIIRPTTNPKFFEQYAPLGAGKQMFKTIILGKYWYPKDWIEINPFKK</sequence>
<gene>
    <name evidence="4" type="ORF">Fcan01_19951</name>
</gene>
<evidence type="ECO:0000256" key="2">
    <source>
        <dbReference type="ARBA" id="ARBA00022679"/>
    </source>
</evidence>